<dbReference type="AlphaFoldDB" id="A0A2P2N5L3"/>
<accession>A0A2P2N5L3</accession>
<proteinExistence type="predicted"/>
<dbReference type="EMBL" id="GGEC01057264">
    <property type="protein sequence ID" value="MBX37748.1"/>
    <property type="molecule type" value="Transcribed_RNA"/>
</dbReference>
<sequence>MRPIRSPNRASEARKETATQRLGPVSE</sequence>
<protein>
    <submittedName>
        <fullName evidence="2">Uncharacterized protein</fullName>
    </submittedName>
</protein>
<feature type="region of interest" description="Disordered" evidence="1">
    <location>
        <begin position="1"/>
        <end position="27"/>
    </location>
</feature>
<evidence type="ECO:0000313" key="2">
    <source>
        <dbReference type="EMBL" id="MBX37748.1"/>
    </source>
</evidence>
<name>A0A2P2N5L3_RHIMU</name>
<reference evidence="2" key="1">
    <citation type="submission" date="2018-02" db="EMBL/GenBank/DDBJ databases">
        <title>Rhizophora mucronata_Transcriptome.</title>
        <authorList>
            <person name="Meera S.P."/>
            <person name="Sreeshan A."/>
            <person name="Augustine A."/>
        </authorList>
    </citation>
    <scope>NUCLEOTIDE SEQUENCE</scope>
    <source>
        <tissue evidence="2">Leaf</tissue>
    </source>
</reference>
<organism evidence="2">
    <name type="scientific">Rhizophora mucronata</name>
    <name type="common">Asiatic mangrove</name>
    <dbReference type="NCBI Taxonomy" id="61149"/>
    <lineage>
        <taxon>Eukaryota</taxon>
        <taxon>Viridiplantae</taxon>
        <taxon>Streptophyta</taxon>
        <taxon>Embryophyta</taxon>
        <taxon>Tracheophyta</taxon>
        <taxon>Spermatophyta</taxon>
        <taxon>Magnoliopsida</taxon>
        <taxon>eudicotyledons</taxon>
        <taxon>Gunneridae</taxon>
        <taxon>Pentapetalae</taxon>
        <taxon>rosids</taxon>
        <taxon>fabids</taxon>
        <taxon>Malpighiales</taxon>
        <taxon>Rhizophoraceae</taxon>
        <taxon>Rhizophora</taxon>
    </lineage>
</organism>
<evidence type="ECO:0000256" key="1">
    <source>
        <dbReference type="SAM" id="MobiDB-lite"/>
    </source>
</evidence>